<reference evidence="3" key="1">
    <citation type="journal article" date="2019" name="Int. J. Syst. Evol. Microbiol.">
        <title>The Global Catalogue of Microorganisms (GCM) 10K type strain sequencing project: providing services to taxonomists for standard genome sequencing and annotation.</title>
        <authorList>
            <consortium name="The Broad Institute Genomics Platform"/>
            <consortium name="The Broad Institute Genome Sequencing Center for Infectious Disease"/>
            <person name="Wu L."/>
            <person name="Ma J."/>
        </authorList>
    </citation>
    <scope>NUCLEOTIDE SEQUENCE [LARGE SCALE GENOMIC DNA]</scope>
    <source>
        <strain evidence="3">IBRC-M 10490</strain>
    </source>
</reference>
<organism evidence="2 3">
    <name type="scientific">Nocardia halotolerans</name>
    <dbReference type="NCBI Taxonomy" id="1755878"/>
    <lineage>
        <taxon>Bacteria</taxon>
        <taxon>Bacillati</taxon>
        <taxon>Actinomycetota</taxon>
        <taxon>Actinomycetes</taxon>
        <taxon>Mycobacteriales</taxon>
        <taxon>Nocardiaceae</taxon>
        <taxon>Nocardia</taxon>
    </lineage>
</organism>
<evidence type="ECO:0000256" key="1">
    <source>
        <dbReference type="SAM" id="MobiDB-lite"/>
    </source>
</evidence>
<dbReference type="Proteomes" id="UP001595844">
    <property type="component" value="Unassembled WGS sequence"/>
</dbReference>
<accession>A0ABV8VJ69</accession>
<gene>
    <name evidence="2" type="ORF">ACFO5K_18600</name>
</gene>
<evidence type="ECO:0000313" key="3">
    <source>
        <dbReference type="Proteomes" id="UP001595844"/>
    </source>
</evidence>
<keyword evidence="3" id="KW-1185">Reference proteome</keyword>
<feature type="region of interest" description="Disordered" evidence="1">
    <location>
        <begin position="1"/>
        <end position="30"/>
    </location>
</feature>
<protein>
    <submittedName>
        <fullName evidence="2">Uncharacterized protein</fullName>
    </submittedName>
</protein>
<comment type="caution">
    <text evidence="2">The sequence shown here is derived from an EMBL/GenBank/DDBJ whole genome shotgun (WGS) entry which is preliminary data.</text>
</comment>
<dbReference type="EMBL" id="JBHSDL010000025">
    <property type="protein sequence ID" value="MFC4376110.1"/>
    <property type="molecule type" value="Genomic_DNA"/>
</dbReference>
<sequence length="50" mass="5735">MHTELRTRPETGTADLPSPAETTVRWPDPSPLQDWWTEVMDGVPQYPVRS</sequence>
<evidence type="ECO:0000313" key="2">
    <source>
        <dbReference type="EMBL" id="MFC4376110.1"/>
    </source>
</evidence>
<dbReference type="RefSeq" id="WP_378564263.1">
    <property type="nucleotide sequence ID" value="NZ_JBHSDL010000025.1"/>
</dbReference>
<name>A0ABV8VJ69_9NOCA</name>
<proteinExistence type="predicted"/>